<dbReference type="AlphaFoldDB" id="A0A3D8S6S9"/>
<feature type="region of interest" description="Disordered" evidence="1">
    <location>
        <begin position="363"/>
        <end position="434"/>
    </location>
</feature>
<feature type="compositionally biased region" description="Low complexity" evidence="1">
    <location>
        <begin position="363"/>
        <end position="377"/>
    </location>
</feature>
<reference evidence="2 3" key="1">
    <citation type="journal article" date="2018" name="IMA Fungus">
        <title>IMA Genome-F 9: Draft genome sequence of Annulohypoxylon stygium, Aspergillus mulundensis, Berkeleyomyces basicola (syn. Thielaviopsis basicola), Ceratocystis smalleyi, two Cercospora beticola strains, Coleophoma cylindrospora, Fusarium fracticaudum, Phialophora cf. hyalina, and Morchella septimelata.</title>
        <authorList>
            <person name="Wingfield B.D."/>
            <person name="Bills G.F."/>
            <person name="Dong Y."/>
            <person name="Huang W."/>
            <person name="Nel W.J."/>
            <person name="Swalarsk-Parry B.S."/>
            <person name="Vaghefi N."/>
            <person name="Wilken P.M."/>
            <person name="An Z."/>
            <person name="de Beer Z.W."/>
            <person name="De Vos L."/>
            <person name="Chen L."/>
            <person name="Duong T.A."/>
            <person name="Gao Y."/>
            <person name="Hammerbacher A."/>
            <person name="Kikkert J.R."/>
            <person name="Li Y."/>
            <person name="Li H."/>
            <person name="Li K."/>
            <person name="Li Q."/>
            <person name="Liu X."/>
            <person name="Ma X."/>
            <person name="Naidoo K."/>
            <person name="Pethybridge S.J."/>
            <person name="Sun J."/>
            <person name="Steenkamp E.T."/>
            <person name="van der Nest M.A."/>
            <person name="van Wyk S."/>
            <person name="Wingfield M.J."/>
            <person name="Xiong C."/>
            <person name="Yue Q."/>
            <person name="Zhang X."/>
        </authorList>
    </citation>
    <scope>NUCLEOTIDE SEQUENCE [LARGE SCALE GENOMIC DNA]</scope>
    <source>
        <strain evidence="2 3">BP6252</strain>
    </source>
</reference>
<dbReference type="OrthoDB" id="3529015at2759"/>
<proteinExistence type="predicted"/>
<evidence type="ECO:0000256" key="1">
    <source>
        <dbReference type="SAM" id="MobiDB-lite"/>
    </source>
</evidence>
<feature type="compositionally biased region" description="Polar residues" evidence="1">
    <location>
        <begin position="44"/>
        <end position="55"/>
    </location>
</feature>
<organism evidence="2 3">
    <name type="scientific">Coleophoma cylindrospora</name>
    <dbReference type="NCBI Taxonomy" id="1849047"/>
    <lineage>
        <taxon>Eukaryota</taxon>
        <taxon>Fungi</taxon>
        <taxon>Dikarya</taxon>
        <taxon>Ascomycota</taxon>
        <taxon>Pezizomycotina</taxon>
        <taxon>Leotiomycetes</taxon>
        <taxon>Helotiales</taxon>
        <taxon>Dermateaceae</taxon>
        <taxon>Coleophoma</taxon>
    </lineage>
</organism>
<feature type="compositionally biased region" description="Low complexity" evidence="1">
    <location>
        <begin position="405"/>
        <end position="423"/>
    </location>
</feature>
<evidence type="ECO:0000313" key="3">
    <source>
        <dbReference type="Proteomes" id="UP000256645"/>
    </source>
</evidence>
<comment type="caution">
    <text evidence="2">The sequence shown here is derived from an EMBL/GenBank/DDBJ whole genome shotgun (WGS) entry which is preliminary data.</text>
</comment>
<dbReference type="EMBL" id="PDLM01000003">
    <property type="protein sequence ID" value="RDW81988.1"/>
    <property type="molecule type" value="Genomic_DNA"/>
</dbReference>
<feature type="region of interest" description="Disordered" evidence="1">
    <location>
        <begin position="40"/>
        <end position="76"/>
    </location>
</feature>
<evidence type="ECO:0000313" key="2">
    <source>
        <dbReference type="EMBL" id="RDW81988.1"/>
    </source>
</evidence>
<dbReference type="Proteomes" id="UP000256645">
    <property type="component" value="Unassembled WGS sequence"/>
</dbReference>
<keyword evidence="3" id="KW-1185">Reference proteome</keyword>
<feature type="compositionally biased region" description="Polar residues" evidence="1">
    <location>
        <begin position="378"/>
        <end position="403"/>
    </location>
</feature>
<gene>
    <name evidence="2" type="ORF">BP6252_03100</name>
</gene>
<accession>A0A3D8S6S9</accession>
<sequence>MNRFSLTYLAAKGGSNGPVKPQPGGETEINIEGIEKRLGLTKAPSPSSCIATSMGTRYPLQRDPSSDAPKEPTTRTFHDNHYSLELEKLTQSNTYLIEEPLEAVFSDSKTQEELYFDAQTDFTETPAFVTIINDIEDINDMDYFSVKDHNDSSSSTDSQTDLNIPPFNLMITPPSPGEETFQLPQESSGGFYQGENTSTLSVSSIYSTTSISSFTGSEFSPDADLLMPPCPEYGLDRKRQRRAREFREMQKWLTEFLNTQGPRLPLKLRQRVMHIYRIEDSDLAPEVVAQFCDEPQLDANLAASLKEAEEGEHSNAELLRLLRAFFRSQLPILHRKESEPLKLQGFTTDPNIQKQFPEMALSAPLPRSHSSPSLRNSKAFQNSKTRSRSSTMVLARSISSADYNSPKSQPKASSSRPSSYIGSRTAIRAGDDDYDDDDYLSMEKSALSKNAARQAKVNRSRIVAGTFGVVREVLGGKPRAPVHI</sequence>
<feature type="compositionally biased region" description="Basic and acidic residues" evidence="1">
    <location>
        <begin position="64"/>
        <end position="76"/>
    </location>
</feature>
<protein>
    <submittedName>
        <fullName evidence="2">Uncharacterized protein</fullName>
    </submittedName>
</protein>
<name>A0A3D8S6S9_9HELO</name>